<comment type="caution">
    <text evidence="1">The sequence shown here is derived from an EMBL/GenBank/DDBJ whole genome shotgun (WGS) entry which is preliminary data.</text>
</comment>
<reference evidence="1 2" key="1">
    <citation type="submission" date="2020-08" db="EMBL/GenBank/DDBJ databases">
        <title>Genomic Encyclopedia of Type Strains, Phase IV (KMG-V): Genome sequencing to study the core and pangenomes of soil and plant-associated prokaryotes.</title>
        <authorList>
            <person name="Whitman W."/>
        </authorList>
    </citation>
    <scope>NUCLEOTIDE SEQUENCE [LARGE SCALE GENOMIC DNA]</scope>
    <source>
        <strain evidence="1 2">X5P3</strain>
    </source>
</reference>
<dbReference type="EMBL" id="JACHIO010000021">
    <property type="protein sequence ID" value="MBB5065933.1"/>
    <property type="molecule type" value="Genomic_DNA"/>
</dbReference>
<dbReference type="Proteomes" id="UP000584867">
    <property type="component" value="Unassembled WGS sequence"/>
</dbReference>
<dbReference type="AlphaFoldDB" id="A0A7W7ZTQ1"/>
<protein>
    <submittedName>
        <fullName evidence="1">Uncharacterized protein</fullName>
    </submittedName>
</protein>
<dbReference type="RefSeq" id="WP_184259047.1">
    <property type="nucleotide sequence ID" value="NZ_JACHIO010000021.1"/>
</dbReference>
<accession>A0A7W7ZTQ1</accession>
<name>A0A7W7ZTQ1_9BACT</name>
<proteinExistence type="predicted"/>
<evidence type="ECO:0000313" key="2">
    <source>
        <dbReference type="Proteomes" id="UP000584867"/>
    </source>
</evidence>
<gene>
    <name evidence="1" type="ORF">HDF15_004303</name>
</gene>
<evidence type="ECO:0000313" key="1">
    <source>
        <dbReference type="EMBL" id="MBB5065933.1"/>
    </source>
</evidence>
<sequence>MLIYLMEGKISTGKDIAVITNGASMSRVNASCVIQARTTKAPPQREAQSLTL</sequence>
<organism evidence="1 2">
    <name type="scientific">Granulicella mallensis</name>
    <dbReference type="NCBI Taxonomy" id="940614"/>
    <lineage>
        <taxon>Bacteria</taxon>
        <taxon>Pseudomonadati</taxon>
        <taxon>Acidobacteriota</taxon>
        <taxon>Terriglobia</taxon>
        <taxon>Terriglobales</taxon>
        <taxon>Acidobacteriaceae</taxon>
        <taxon>Granulicella</taxon>
    </lineage>
</organism>